<dbReference type="Proteomes" id="UP000054166">
    <property type="component" value="Unassembled WGS sequence"/>
</dbReference>
<evidence type="ECO:0000313" key="1">
    <source>
        <dbReference type="EMBL" id="KIM80240.1"/>
    </source>
</evidence>
<sequence>MVTGKALVTQLQKAVIMHKKHSEAFEKFSTTFPADVVAKWDQMVDEWDNNKSKPNPYEEPIAGTTMTDVKLELAKEEEADAGRGIIRSHETSPSTFLTVGLDLEEQQQELAQEYKKKKTTTLHAVELLEKRNSLRRRIETWREVQVHYMPGVAQARASLPTITPEKPETMPLCLPSIMPSLLWATGCLPGILAQADDALAELRRQLRIAATICDYKKSIGPSQKLGLRTCTLLNRFHDKTLHCARRYSAAFEALKALDPNGDWTARLRHLDHACDIRGPHRDEDDESEGRREMFWIWLAGRADGQPSSDTITADEISTSMRVEWVKSKARAERWREETILLAEEMRRVIAYFDWKAKWWISQKSRRPNTTPDVCDGIAAYSAKQARLCHRFATSFARQWYSTLIINNLSADWPAEYVPIHSEVTD</sequence>
<dbReference type="STRING" id="765440.A0A0C3F6H3"/>
<evidence type="ECO:0000313" key="2">
    <source>
        <dbReference type="Proteomes" id="UP000054166"/>
    </source>
</evidence>
<reference evidence="2" key="2">
    <citation type="submission" date="2015-01" db="EMBL/GenBank/DDBJ databases">
        <title>Evolutionary Origins and Diversification of the Mycorrhizal Mutualists.</title>
        <authorList>
            <consortium name="DOE Joint Genome Institute"/>
            <consortium name="Mycorrhizal Genomics Consortium"/>
            <person name="Kohler A."/>
            <person name="Kuo A."/>
            <person name="Nagy L.G."/>
            <person name="Floudas D."/>
            <person name="Copeland A."/>
            <person name="Barry K.W."/>
            <person name="Cichocki N."/>
            <person name="Veneault-Fourrey C."/>
            <person name="LaButti K."/>
            <person name="Lindquist E.A."/>
            <person name="Lipzen A."/>
            <person name="Lundell T."/>
            <person name="Morin E."/>
            <person name="Murat C."/>
            <person name="Riley R."/>
            <person name="Ohm R."/>
            <person name="Sun H."/>
            <person name="Tunlid A."/>
            <person name="Henrissat B."/>
            <person name="Grigoriev I.V."/>
            <person name="Hibbett D.S."/>
            <person name="Martin F."/>
        </authorList>
    </citation>
    <scope>NUCLEOTIDE SEQUENCE [LARGE SCALE GENOMIC DNA]</scope>
    <source>
        <strain evidence="2">F 1598</strain>
    </source>
</reference>
<protein>
    <submittedName>
        <fullName evidence="1">Uncharacterized protein</fullName>
    </submittedName>
</protein>
<accession>A0A0C3F6H3</accession>
<dbReference type="EMBL" id="KN833005">
    <property type="protein sequence ID" value="KIM80240.1"/>
    <property type="molecule type" value="Genomic_DNA"/>
</dbReference>
<keyword evidence="2" id="KW-1185">Reference proteome</keyword>
<dbReference type="InParanoid" id="A0A0C3F6H3"/>
<gene>
    <name evidence="1" type="ORF">PILCRDRAFT_9784</name>
</gene>
<proteinExistence type="predicted"/>
<dbReference type="HOGENOM" id="CLU_003703_0_3_1"/>
<dbReference type="AlphaFoldDB" id="A0A0C3F6H3"/>
<dbReference type="OrthoDB" id="2804062at2759"/>
<organism evidence="1 2">
    <name type="scientific">Piloderma croceum (strain F 1598)</name>
    <dbReference type="NCBI Taxonomy" id="765440"/>
    <lineage>
        <taxon>Eukaryota</taxon>
        <taxon>Fungi</taxon>
        <taxon>Dikarya</taxon>
        <taxon>Basidiomycota</taxon>
        <taxon>Agaricomycotina</taxon>
        <taxon>Agaricomycetes</taxon>
        <taxon>Agaricomycetidae</taxon>
        <taxon>Atheliales</taxon>
        <taxon>Atheliaceae</taxon>
        <taxon>Piloderma</taxon>
    </lineage>
</organism>
<reference evidence="1 2" key="1">
    <citation type="submission" date="2014-04" db="EMBL/GenBank/DDBJ databases">
        <authorList>
            <consortium name="DOE Joint Genome Institute"/>
            <person name="Kuo A."/>
            <person name="Tarkka M."/>
            <person name="Buscot F."/>
            <person name="Kohler A."/>
            <person name="Nagy L.G."/>
            <person name="Floudas D."/>
            <person name="Copeland A."/>
            <person name="Barry K.W."/>
            <person name="Cichocki N."/>
            <person name="Veneault-Fourrey C."/>
            <person name="LaButti K."/>
            <person name="Lindquist E.A."/>
            <person name="Lipzen A."/>
            <person name="Lundell T."/>
            <person name="Morin E."/>
            <person name="Murat C."/>
            <person name="Sun H."/>
            <person name="Tunlid A."/>
            <person name="Henrissat B."/>
            <person name="Grigoriev I.V."/>
            <person name="Hibbett D.S."/>
            <person name="Martin F."/>
            <person name="Nordberg H.P."/>
            <person name="Cantor M.N."/>
            <person name="Hua S.X."/>
        </authorList>
    </citation>
    <scope>NUCLEOTIDE SEQUENCE [LARGE SCALE GENOMIC DNA]</scope>
    <source>
        <strain evidence="1 2">F 1598</strain>
    </source>
</reference>
<name>A0A0C3F6H3_PILCF</name>